<gene>
    <name evidence="1" type="ORF">Esi_0132_0074</name>
</gene>
<reference evidence="1 2" key="1">
    <citation type="journal article" date="2010" name="Nature">
        <title>The Ectocarpus genome and the independent evolution of multicellularity in brown algae.</title>
        <authorList>
            <person name="Cock J.M."/>
            <person name="Sterck L."/>
            <person name="Rouze P."/>
            <person name="Scornet D."/>
            <person name="Allen A.E."/>
            <person name="Amoutzias G."/>
            <person name="Anthouard V."/>
            <person name="Artiguenave F."/>
            <person name="Aury J.M."/>
            <person name="Badger J.H."/>
            <person name="Beszteri B."/>
            <person name="Billiau K."/>
            <person name="Bonnet E."/>
            <person name="Bothwell J.H."/>
            <person name="Bowler C."/>
            <person name="Boyen C."/>
            <person name="Brownlee C."/>
            <person name="Carrano C.J."/>
            <person name="Charrier B."/>
            <person name="Cho G.Y."/>
            <person name="Coelho S.M."/>
            <person name="Collen J."/>
            <person name="Corre E."/>
            <person name="Da Silva C."/>
            <person name="Delage L."/>
            <person name="Delaroque N."/>
            <person name="Dittami S.M."/>
            <person name="Doulbeau S."/>
            <person name="Elias M."/>
            <person name="Farnham G."/>
            <person name="Gachon C.M."/>
            <person name="Gschloessl B."/>
            <person name="Heesch S."/>
            <person name="Jabbari K."/>
            <person name="Jubin C."/>
            <person name="Kawai H."/>
            <person name="Kimura K."/>
            <person name="Kloareg B."/>
            <person name="Kupper F.C."/>
            <person name="Lang D."/>
            <person name="Le Bail A."/>
            <person name="Leblanc C."/>
            <person name="Lerouge P."/>
            <person name="Lohr M."/>
            <person name="Lopez P.J."/>
            <person name="Martens C."/>
            <person name="Maumus F."/>
            <person name="Michel G."/>
            <person name="Miranda-Saavedra D."/>
            <person name="Morales J."/>
            <person name="Moreau H."/>
            <person name="Motomura T."/>
            <person name="Nagasato C."/>
            <person name="Napoli C.A."/>
            <person name="Nelson D.R."/>
            <person name="Nyvall-Collen P."/>
            <person name="Peters A.F."/>
            <person name="Pommier C."/>
            <person name="Potin P."/>
            <person name="Poulain J."/>
            <person name="Quesneville H."/>
            <person name="Read B."/>
            <person name="Rensing S.A."/>
            <person name="Ritter A."/>
            <person name="Rousvoal S."/>
            <person name="Samanta M."/>
            <person name="Samson G."/>
            <person name="Schroeder D.C."/>
            <person name="Segurens B."/>
            <person name="Strittmatter M."/>
            <person name="Tonon T."/>
            <person name="Tregear J.W."/>
            <person name="Valentin K."/>
            <person name="von Dassow P."/>
            <person name="Yamagishi T."/>
            <person name="Van de Peer Y."/>
            <person name="Wincker P."/>
        </authorList>
    </citation>
    <scope>NUCLEOTIDE SEQUENCE [LARGE SCALE GENOMIC DNA]</scope>
    <source>
        <strain evidence="2">Ec32 / CCAP1310/4</strain>
    </source>
</reference>
<dbReference type="EMBL" id="FN647950">
    <property type="protein sequence ID" value="CBN78594.1"/>
    <property type="molecule type" value="Genomic_DNA"/>
</dbReference>
<dbReference type="InParanoid" id="D8LEN1"/>
<keyword evidence="2" id="KW-1185">Reference proteome</keyword>
<proteinExistence type="predicted"/>
<protein>
    <submittedName>
        <fullName evidence="1">Uncharacterized protein</fullName>
    </submittedName>
</protein>
<evidence type="ECO:0000313" key="2">
    <source>
        <dbReference type="Proteomes" id="UP000002630"/>
    </source>
</evidence>
<evidence type="ECO:0000313" key="1">
    <source>
        <dbReference type="EMBL" id="CBN78594.1"/>
    </source>
</evidence>
<name>D8LEN1_ECTSI</name>
<dbReference type="Proteomes" id="UP000002630">
    <property type="component" value="Linkage Group LG24"/>
</dbReference>
<dbReference type="AlphaFoldDB" id="D8LEN1"/>
<organism evidence="1 2">
    <name type="scientific">Ectocarpus siliculosus</name>
    <name type="common">Brown alga</name>
    <name type="synonym">Conferva siliculosa</name>
    <dbReference type="NCBI Taxonomy" id="2880"/>
    <lineage>
        <taxon>Eukaryota</taxon>
        <taxon>Sar</taxon>
        <taxon>Stramenopiles</taxon>
        <taxon>Ochrophyta</taxon>
        <taxon>PX clade</taxon>
        <taxon>Phaeophyceae</taxon>
        <taxon>Ectocarpales</taxon>
        <taxon>Ectocarpaceae</taxon>
        <taxon>Ectocarpus</taxon>
    </lineage>
</organism>
<dbReference type="EMBL" id="FN649749">
    <property type="protein sequence ID" value="CBN78594.1"/>
    <property type="molecule type" value="Genomic_DNA"/>
</dbReference>
<sequence>MGQRALCRWIRRRPVLRSRRSWRGSPRVYPPRGAPGISREGNCGIIDYFKNQLLSKWLQSTELLVVCYDRQELVPVIKGHEQLGRSEKIGECSRTFDPKSTDPVPSLQYGSWLRADGKAARDGIAAHLATRVLADDVWTGDTKPNGIVAFYGVGGEPDLSADHPPGVDAEGIGLEMAREGAGEALPETEPLLHFRDRTDTIEGVERQRGPDIGEAELSVIHFIAWAKKYWGRSFDKWVVSSVDTDLWMIILLAMTTGWLTPRGERAVDVTVLRVVGGETKFLWMNGVFASICELQDGSESAWPPLTFGSWIPTDNDKEVSNRLYKTLTKRVISSTIEKLEPIAQLREVAIFDIESHFIEKSHTERDRCRELAVKRAPAVRAAMDCLRESPAFKGDDGKDKVVALDGRVFPPVKWQEIIDAAVKARAKMHECVLYYVFKKKQLNGVTKKKVFSIPARNSTNKATKSQGRSSALKDSVGNSYAGGQEWKALTLNMFDAAREGGGVVTQDQMLEMVASIGAATPYSMANATGGAKHANKAAGPGKWVREHCADGFADDPFYEADAHGVDLPVSIHQGVHPEYLEKGTAGLSTTSRISCCRSGCSRRSYSWCATTDRNWCP</sequence>
<accession>D8LEN1</accession>